<evidence type="ECO:0000313" key="5">
    <source>
        <dbReference type="EMBL" id="MBB5791750.1"/>
    </source>
</evidence>
<dbReference type="Proteomes" id="UP000542813">
    <property type="component" value="Unassembled WGS sequence"/>
</dbReference>
<feature type="chain" id="PRO_5038646317" description="Fibronectin type-III domain-containing protein" evidence="3">
    <location>
        <begin position="18"/>
        <end position="212"/>
    </location>
</feature>
<feature type="signal peptide" evidence="3">
    <location>
        <begin position="1"/>
        <end position="17"/>
    </location>
</feature>
<evidence type="ECO:0000259" key="4">
    <source>
        <dbReference type="PROSITE" id="PS50853"/>
    </source>
</evidence>
<comment type="caution">
    <text evidence="5">The sequence shown here is derived from an EMBL/GenBank/DDBJ whole genome shotgun (WGS) entry which is preliminary data.</text>
</comment>
<organism evidence="5 6">
    <name type="scientific">Jiangella mangrovi</name>
    <dbReference type="NCBI Taxonomy" id="1524084"/>
    <lineage>
        <taxon>Bacteria</taxon>
        <taxon>Bacillati</taxon>
        <taxon>Actinomycetota</taxon>
        <taxon>Actinomycetes</taxon>
        <taxon>Jiangellales</taxon>
        <taxon>Jiangellaceae</taxon>
        <taxon>Jiangella</taxon>
    </lineage>
</organism>
<protein>
    <recommendedName>
        <fullName evidence="4">Fibronectin type-III domain-containing protein</fullName>
    </recommendedName>
</protein>
<dbReference type="PROSITE" id="PS50853">
    <property type="entry name" value="FN3"/>
    <property type="match status" value="1"/>
</dbReference>
<keyword evidence="3" id="KW-0732">Signal</keyword>
<dbReference type="InterPro" id="IPR013783">
    <property type="entry name" value="Ig-like_fold"/>
</dbReference>
<evidence type="ECO:0000256" key="2">
    <source>
        <dbReference type="ARBA" id="ARBA00023326"/>
    </source>
</evidence>
<keyword evidence="1" id="KW-0378">Hydrolase</keyword>
<dbReference type="GO" id="GO:0000272">
    <property type="term" value="P:polysaccharide catabolic process"/>
    <property type="evidence" value="ECO:0007669"/>
    <property type="project" value="UniProtKB-KW"/>
</dbReference>
<feature type="domain" description="Fibronectin type-III" evidence="4">
    <location>
        <begin position="25"/>
        <end position="117"/>
    </location>
</feature>
<sequence length="212" mass="22373">MLGTLALLLVTSQPAVSADTTPPPTPENLRLVGRMPDQVGFIWTTTRDGAVNAPRYELSFPGGRVVVDDYRTWATAPLAGLDLSPGREYGFELRAVDASGNRSAVPARFTFETTAPGVATGLRQVSTRAGLPERIVWTAAPDNGGIQGYDIVLNGEVIGTTGRTVPEVDLFDLVVNIACIDPPSGPATVQVRAIDTSFNTGPLSAPLTLLFP</sequence>
<dbReference type="InterPro" id="IPR003961">
    <property type="entry name" value="FN3_dom"/>
</dbReference>
<keyword evidence="2" id="KW-0119">Carbohydrate metabolism</keyword>
<dbReference type="GO" id="GO:0016798">
    <property type="term" value="F:hydrolase activity, acting on glycosyl bonds"/>
    <property type="evidence" value="ECO:0007669"/>
    <property type="project" value="UniProtKB-KW"/>
</dbReference>
<dbReference type="InterPro" id="IPR036116">
    <property type="entry name" value="FN3_sf"/>
</dbReference>
<evidence type="ECO:0000256" key="1">
    <source>
        <dbReference type="ARBA" id="ARBA00023295"/>
    </source>
</evidence>
<dbReference type="RefSeq" id="WP_184828768.1">
    <property type="nucleotide sequence ID" value="NZ_JACHMM010000001.1"/>
</dbReference>
<dbReference type="SUPFAM" id="SSF49265">
    <property type="entry name" value="Fibronectin type III"/>
    <property type="match status" value="1"/>
</dbReference>
<proteinExistence type="predicted"/>
<keyword evidence="6" id="KW-1185">Reference proteome</keyword>
<keyword evidence="1" id="KW-0326">Glycosidase</keyword>
<dbReference type="EMBL" id="JACHMM010000001">
    <property type="protein sequence ID" value="MBB5791750.1"/>
    <property type="molecule type" value="Genomic_DNA"/>
</dbReference>
<dbReference type="Gene3D" id="2.60.40.10">
    <property type="entry name" value="Immunoglobulins"/>
    <property type="match status" value="1"/>
</dbReference>
<reference evidence="5 6" key="1">
    <citation type="submission" date="2020-08" db="EMBL/GenBank/DDBJ databases">
        <title>Sequencing the genomes of 1000 actinobacteria strains.</title>
        <authorList>
            <person name="Klenk H.-P."/>
        </authorList>
    </citation>
    <scope>NUCLEOTIDE SEQUENCE [LARGE SCALE GENOMIC DNA]</scope>
    <source>
        <strain evidence="5 6">DSM 102122</strain>
    </source>
</reference>
<name>A0A7W9GXB0_9ACTN</name>
<accession>A0A7W9GXB0</accession>
<evidence type="ECO:0000256" key="3">
    <source>
        <dbReference type="SAM" id="SignalP"/>
    </source>
</evidence>
<dbReference type="AlphaFoldDB" id="A0A7W9GXB0"/>
<gene>
    <name evidence="5" type="ORF">HD601_006325</name>
</gene>
<keyword evidence="2" id="KW-0624">Polysaccharide degradation</keyword>
<evidence type="ECO:0000313" key="6">
    <source>
        <dbReference type="Proteomes" id="UP000542813"/>
    </source>
</evidence>